<evidence type="ECO:0000256" key="1">
    <source>
        <dbReference type="SAM" id="Coils"/>
    </source>
</evidence>
<name>A0A062VBI8_9PROT</name>
<dbReference type="PANTHER" id="PTHR11102:SF160">
    <property type="entry name" value="ERAD-ASSOCIATED E3 UBIQUITIN-PROTEIN LIGASE COMPONENT HRD3"/>
    <property type="match status" value="1"/>
</dbReference>
<dbReference type="PANTHER" id="PTHR11102">
    <property type="entry name" value="SEL-1-LIKE PROTEIN"/>
    <property type="match status" value="1"/>
</dbReference>
<evidence type="ECO:0000313" key="4">
    <source>
        <dbReference type="EMBL" id="KCZ97604.1"/>
    </source>
</evidence>
<feature type="signal peptide" evidence="3">
    <location>
        <begin position="1"/>
        <end position="27"/>
    </location>
</feature>
<proteinExistence type="predicted"/>
<comment type="caution">
    <text evidence="4">The sequence shown here is derived from an EMBL/GenBank/DDBJ whole genome shotgun (WGS) entry which is preliminary data.</text>
</comment>
<dbReference type="Proteomes" id="UP000027100">
    <property type="component" value="Unassembled WGS sequence"/>
</dbReference>
<evidence type="ECO:0000313" key="5">
    <source>
        <dbReference type="Proteomes" id="UP000027100"/>
    </source>
</evidence>
<dbReference type="PATRIC" id="fig|1280954.3.peg.2828"/>
<feature type="region of interest" description="Disordered" evidence="2">
    <location>
        <begin position="831"/>
        <end position="852"/>
    </location>
</feature>
<dbReference type="AlphaFoldDB" id="A0A062VBI8"/>
<dbReference type="SMART" id="SM00671">
    <property type="entry name" value="SEL1"/>
    <property type="match status" value="7"/>
</dbReference>
<dbReference type="RefSeq" id="WP_051612633.1">
    <property type="nucleotide sequence ID" value="NZ_ARYM01000017.1"/>
</dbReference>
<dbReference type="eggNOG" id="COG0790">
    <property type="taxonomic scope" value="Bacteria"/>
</dbReference>
<dbReference type="InterPro" id="IPR050767">
    <property type="entry name" value="Sel1_AlgK"/>
</dbReference>
<keyword evidence="3" id="KW-0732">Signal</keyword>
<evidence type="ECO:0000256" key="2">
    <source>
        <dbReference type="SAM" id="MobiDB-lite"/>
    </source>
</evidence>
<dbReference type="EMBL" id="ARYM01000017">
    <property type="protein sequence ID" value="KCZ97604.1"/>
    <property type="molecule type" value="Genomic_DNA"/>
</dbReference>
<evidence type="ECO:0000256" key="3">
    <source>
        <dbReference type="SAM" id="SignalP"/>
    </source>
</evidence>
<feature type="compositionally biased region" description="Low complexity" evidence="2">
    <location>
        <begin position="831"/>
        <end position="843"/>
    </location>
</feature>
<feature type="region of interest" description="Disordered" evidence="2">
    <location>
        <begin position="781"/>
        <end position="802"/>
    </location>
</feature>
<feature type="coiled-coil region" evidence="1">
    <location>
        <begin position="422"/>
        <end position="451"/>
    </location>
</feature>
<sequence length="915" mass="99808">MSKLKTLWRSLRGILSALAFASLPVIAGAQTLAELTLAELKVQAEAGNAAAQIEMGQRYYYGGDGAPNDNAEAKFWFNKAIAQGSDLAAYILSNHYKDENNYPEALRLMKLYGELAGDELYWEDREFLARDLAALESLMKTAPPVNRELTVGPEPHPPGLLPGEFLQQTTAGCKIVSWLPGSVAASVKQQAEQRKVEWDGRCHHGRAHGKGKLFGAYDAEFAYGYWRSVPVTQTQLDGNQYGTYTVPSLGTATTINTGPEASFAPRWPRPADVDFTTATSIQMHDRLNWNQFHVSTMRSRCYPQFKDTMTAAQKKALSGKRCRGNAGDVQVYYVKVSTNNHPHLSSTDLSGFRYGDHFCPDPKTSKGCESVWEREMVPFLPRMTMLAESAVALEARRPQEDKAIAAWGDYERKLEAWKQAGIDADKAAAEQAKAQKAAAAEQSRLEAAAREEAEQKELADSLKTLNPGQMLAKADELEQAGRIEDARTVRREILSRFPDHPLAIVAAEKLTAAPKPPAGPEAEFAALRKRAEKGEVSAQMELASAYYSGKGAPQDRAEAARWYRAAADKGNADAQNYLGVMLSTGNGIRQDEAEAALYYRLAADQGHAAAQYNLGNAYYNGMGVTQNQAEAAHWYQAAARQGYALAQTSLGFLYWQGEGVAQNSAEAVRWFEAAAEQGNANAQNYLGVMLYDGTDIPRDYVRAARYFRLAADQGLAAAQNNLGNAYRHGNGVNKDTAAATAWFRAASKQGHELATKDLAALEKQLADEAYQQRLAQQQAEAQRAEAQRAQEQRQRQQEADSKAWGMLAAGGLAAALGGNTDDVLGAMTGQPVVRQQSSSGSSSPRRDCSGQNRTASCLMEQCKDQIEAFRRTHPGRNLECRPSTAKDGGACVAFIDHENTGNYSITCTNGFGAAR</sequence>
<organism evidence="4 5">
    <name type="scientific">Hyphomonas polymorpha PS728</name>
    <dbReference type="NCBI Taxonomy" id="1280954"/>
    <lineage>
        <taxon>Bacteria</taxon>
        <taxon>Pseudomonadati</taxon>
        <taxon>Pseudomonadota</taxon>
        <taxon>Alphaproteobacteria</taxon>
        <taxon>Hyphomonadales</taxon>
        <taxon>Hyphomonadaceae</taxon>
        <taxon>Hyphomonas</taxon>
    </lineage>
</organism>
<gene>
    <name evidence="4" type="ORF">HPO_13962</name>
</gene>
<feature type="compositionally biased region" description="Basic and acidic residues" evidence="2">
    <location>
        <begin position="782"/>
        <end position="801"/>
    </location>
</feature>
<dbReference type="SUPFAM" id="SSF81901">
    <property type="entry name" value="HCP-like"/>
    <property type="match status" value="3"/>
</dbReference>
<keyword evidence="1" id="KW-0175">Coiled coil</keyword>
<dbReference type="InterPro" id="IPR006597">
    <property type="entry name" value="Sel1-like"/>
</dbReference>
<dbReference type="STRING" id="1280954.HPO_13962"/>
<dbReference type="Gene3D" id="1.25.40.10">
    <property type="entry name" value="Tetratricopeptide repeat domain"/>
    <property type="match status" value="3"/>
</dbReference>
<accession>A0A062VBI8</accession>
<dbReference type="OrthoDB" id="8235393at2"/>
<feature type="chain" id="PRO_5001618843" description="Sel1 repeat-containing protein" evidence="3">
    <location>
        <begin position="28"/>
        <end position="915"/>
    </location>
</feature>
<reference evidence="4 5" key="1">
    <citation type="journal article" date="2014" name="Antonie Van Leeuwenhoek">
        <title>Hyphomonas beringensis sp. nov. and Hyphomonas chukchiensis sp. nov., isolated from surface seawater of the Bering Sea and Chukchi Sea.</title>
        <authorList>
            <person name="Li C."/>
            <person name="Lai Q."/>
            <person name="Li G."/>
            <person name="Dong C."/>
            <person name="Wang J."/>
            <person name="Liao Y."/>
            <person name="Shao Z."/>
        </authorList>
    </citation>
    <scope>NUCLEOTIDE SEQUENCE [LARGE SCALE GENOMIC DNA]</scope>
    <source>
        <strain evidence="4 5">PS728</strain>
    </source>
</reference>
<evidence type="ECO:0008006" key="6">
    <source>
        <dbReference type="Google" id="ProtNLM"/>
    </source>
</evidence>
<protein>
    <recommendedName>
        <fullName evidence="6">Sel1 repeat-containing protein</fullName>
    </recommendedName>
</protein>
<dbReference type="Pfam" id="PF08238">
    <property type="entry name" value="Sel1"/>
    <property type="match status" value="7"/>
</dbReference>
<dbReference type="InterPro" id="IPR011990">
    <property type="entry name" value="TPR-like_helical_dom_sf"/>
</dbReference>
<keyword evidence="5" id="KW-1185">Reference proteome</keyword>